<organism evidence="2 3">
    <name type="scientific">Pedobacter nutrimenti</name>
    <dbReference type="NCBI Taxonomy" id="1241337"/>
    <lineage>
        <taxon>Bacteria</taxon>
        <taxon>Pseudomonadati</taxon>
        <taxon>Bacteroidota</taxon>
        <taxon>Sphingobacteriia</taxon>
        <taxon>Sphingobacteriales</taxon>
        <taxon>Sphingobacteriaceae</taxon>
        <taxon>Pedobacter</taxon>
    </lineage>
</organism>
<dbReference type="OrthoDB" id="948349at2"/>
<proteinExistence type="predicted"/>
<dbReference type="Proteomes" id="UP000248198">
    <property type="component" value="Unassembled WGS sequence"/>
</dbReference>
<feature type="signal peptide" evidence="1">
    <location>
        <begin position="1"/>
        <end position="22"/>
    </location>
</feature>
<accession>A0A318UHP8</accession>
<protein>
    <submittedName>
        <fullName evidence="2">Uncharacterized protein</fullName>
    </submittedName>
</protein>
<sequence length="274" mass="30313">MKRLFFLLITSMAMLSSCARYYVNTLSSSNTKKEESTGRFIFENDSLTVVYNFYGKDAQISLDVYNKLNEPLYLNWQQSALINGDKATSYMGETANISGQISSSTIKWSKDYSSSNSSLNASIDIPKEISFIPPKSRITKSTLKLAIINYKDIPDSLFSKTLLDVSQVATGIWAKKAQFDAGNSPMSFKSFLTFYTVKDNTPKSFWLQQDFYLSDLIKTGVNPTTITSLGNNPGNVFYLKEKTGYGKASEGFGYGLAILAVSAADAAINQPKSK</sequence>
<keyword evidence="1" id="KW-0732">Signal</keyword>
<feature type="chain" id="PRO_5016252391" evidence="1">
    <location>
        <begin position="23"/>
        <end position="274"/>
    </location>
</feature>
<dbReference type="RefSeq" id="WP_146229778.1">
    <property type="nucleotide sequence ID" value="NZ_QKLU01000002.1"/>
</dbReference>
<dbReference type="EMBL" id="QKLU01000002">
    <property type="protein sequence ID" value="PYF75812.1"/>
    <property type="molecule type" value="Genomic_DNA"/>
</dbReference>
<comment type="caution">
    <text evidence="2">The sequence shown here is derived from an EMBL/GenBank/DDBJ whole genome shotgun (WGS) entry which is preliminary data.</text>
</comment>
<evidence type="ECO:0000313" key="2">
    <source>
        <dbReference type="EMBL" id="PYF75812.1"/>
    </source>
</evidence>
<name>A0A318UHP8_9SPHI</name>
<gene>
    <name evidence="2" type="ORF">B0O44_102366</name>
</gene>
<evidence type="ECO:0000256" key="1">
    <source>
        <dbReference type="SAM" id="SignalP"/>
    </source>
</evidence>
<keyword evidence="3" id="KW-1185">Reference proteome</keyword>
<dbReference type="AlphaFoldDB" id="A0A318UHP8"/>
<reference evidence="2 3" key="1">
    <citation type="submission" date="2018-06" db="EMBL/GenBank/DDBJ databases">
        <title>Genomic Encyclopedia of Archaeal and Bacterial Type Strains, Phase II (KMG-II): from individual species to whole genera.</title>
        <authorList>
            <person name="Goeker M."/>
        </authorList>
    </citation>
    <scope>NUCLEOTIDE SEQUENCE [LARGE SCALE GENOMIC DNA]</scope>
    <source>
        <strain evidence="2 3">DSM 27372</strain>
    </source>
</reference>
<evidence type="ECO:0000313" key="3">
    <source>
        <dbReference type="Proteomes" id="UP000248198"/>
    </source>
</evidence>
<dbReference type="PROSITE" id="PS51257">
    <property type="entry name" value="PROKAR_LIPOPROTEIN"/>
    <property type="match status" value="1"/>
</dbReference>